<evidence type="ECO:0000259" key="1">
    <source>
        <dbReference type="Pfam" id="PF00266"/>
    </source>
</evidence>
<dbReference type="InterPro" id="IPR000192">
    <property type="entry name" value="Aminotrans_V_dom"/>
</dbReference>
<dbReference type="InterPro" id="IPR015421">
    <property type="entry name" value="PyrdxlP-dep_Trfase_major"/>
</dbReference>
<dbReference type="GO" id="GO:0003824">
    <property type="term" value="F:catalytic activity"/>
    <property type="evidence" value="ECO:0007669"/>
    <property type="project" value="UniProtKB-ARBA"/>
</dbReference>
<evidence type="ECO:0000313" key="2">
    <source>
        <dbReference type="EMBL" id="SDN28952.1"/>
    </source>
</evidence>
<dbReference type="EMBL" id="FNID01000015">
    <property type="protein sequence ID" value="SDN28952.1"/>
    <property type="molecule type" value="Genomic_DNA"/>
</dbReference>
<dbReference type="PANTHER" id="PTHR43586">
    <property type="entry name" value="CYSTEINE DESULFURASE"/>
    <property type="match status" value="1"/>
</dbReference>
<dbReference type="InterPro" id="IPR015424">
    <property type="entry name" value="PyrdxlP-dep_Trfase"/>
</dbReference>
<evidence type="ECO:0000313" key="3">
    <source>
        <dbReference type="Proteomes" id="UP000199182"/>
    </source>
</evidence>
<name>A0A1H0A585_9FIRM</name>
<dbReference type="Gene3D" id="3.90.1150.10">
    <property type="entry name" value="Aspartate Aminotransferase, domain 1"/>
    <property type="match status" value="1"/>
</dbReference>
<proteinExistence type="predicted"/>
<feature type="domain" description="Aminotransferase class V" evidence="1">
    <location>
        <begin position="2"/>
        <end position="368"/>
    </location>
</feature>
<accession>A0A1H0A585</accession>
<dbReference type="AlphaFoldDB" id="A0A1H0A585"/>
<dbReference type="Proteomes" id="UP000199182">
    <property type="component" value="Unassembled WGS sequence"/>
</dbReference>
<dbReference type="Gene3D" id="3.40.640.10">
    <property type="entry name" value="Type I PLP-dependent aspartate aminotransferase-like (Major domain)"/>
    <property type="match status" value="1"/>
</dbReference>
<dbReference type="STRING" id="258515.SAMN05192585_11541"/>
<dbReference type="Pfam" id="PF00266">
    <property type="entry name" value="Aminotran_5"/>
    <property type="match status" value="1"/>
</dbReference>
<keyword evidence="3" id="KW-1185">Reference proteome</keyword>
<dbReference type="OrthoDB" id="9804366at2"/>
<gene>
    <name evidence="2" type="ORF">SAMN05192585_11541</name>
</gene>
<protein>
    <submittedName>
        <fullName evidence="2">Cysteine desulfurase family protein</fullName>
    </submittedName>
</protein>
<dbReference type="SUPFAM" id="SSF53383">
    <property type="entry name" value="PLP-dependent transferases"/>
    <property type="match status" value="1"/>
</dbReference>
<dbReference type="RefSeq" id="WP_092639965.1">
    <property type="nucleotide sequence ID" value="NZ_FNID01000015.1"/>
</dbReference>
<reference evidence="2 3" key="1">
    <citation type="submission" date="2016-10" db="EMBL/GenBank/DDBJ databases">
        <authorList>
            <person name="de Groot N.N."/>
        </authorList>
    </citation>
    <scope>NUCLEOTIDE SEQUENCE [LARGE SCALE GENOMIC DNA]</scope>
    <source>
        <strain evidence="2 3">CGMCC 1.5012</strain>
    </source>
</reference>
<dbReference type="InterPro" id="IPR015422">
    <property type="entry name" value="PyrdxlP-dep_Trfase_small"/>
</dbReference>
<sequence>MIYFDNAATTMQKPGTVLKAVGECASYYGANPGRSGHRLSMLAAQKVYETRELAAKLFDAEPENVVFTQNCTHALNIAIKGVMESGGHVVISDLEHNSVFRPVYRLAKAGKITFSIARVYEADFAETVRSFESCLTSQTRMIACTAGSNLCGIMLPCDGLAELCRRYNLLLLLDCAQTAGVVRQSLQQADFLCMPGHKGLYGPTGTGMLITDKGEMLETIMEGGTGSQSYLADQPPIMPDKLESGTLNTYGIAGLRAGLHFVDTFGIDKIYKHELALTQALYDGLTKINGIRLYTERPQVATHLPVLCFNLGESRSETVVEELSKRGFALRGGYHCAPLAHNKLKTGEAGAVRASFSLFNTHEQVERFLFELKRMREQA</sequence>
<organism evidence="2 3">
    <name type="scientific">Acetanaerobacterium elongatum</name>
    <dbReference type="NCBI Taxonomy" id="258515"/>
    <lineage>
        <taxon>Bacteria</taxon>
        <taxon>Bacillati</taxon>
        <taxon>Bacillota</taxon>
        <taxon>Clostridia</taxon>
        <taxon>Eubacteriales</taxon>
        <taxon>Oscillospiraceae</taxon>
        <taxon>Acetanaerobacterium</taxon>
    </lineage>
</organism>
<dbReference type="PANTHER" id="PTHR43586:SF4">
    <property type="entry name" value="ISOPENICILLIN N EPIMERASE"/>
    <property type="match status" value="1"/>
</dbReference>